<organism evidence="2">
    <name type="scientific">marine sediment metagenome</name>
    <dbReference type="NCBI Taxonomy" id="412755"/>
    <lineage>
        <taxon>unclassified sequences</taxon>
        <taxon>metagenomes</taxon>
        <taxon>ecological metagenomes</taxon>
    </lineage>
</organism>
<name>X1SAE9_9ZZZZ</name>
<dbReference type="Gene3D" id="3.50.50.60">
    <property type="entry name" value="FAD/NAD(P)-binding domain"/>
    <property type="match status" value="1"/>
</dbReference>
<accession>X1SAE9</accession>
<reference evidence="2" key="1">
    <citation type="journal article" date="2014" name="Front. Microbiol.">
        <title>High frequency of phylogenetically diverse reductive dehalogenase-homologous genes in deep subseafloor sedimentary metagenomes.</title>
        <authorList>
            <person name="Kawai M."/>
            <person name="Futagami T."/>
            <person name="Toyoda A."/>
            <person name="Takaki Y."/>
            <person name="Nishi S."/>
            <person name="Hori S."/>
            <person name="Arai W."/>
            <person name="Tsubouchi T."/>
            <person name="Morono Y."/>
            <person name="Uchiyama I."/>
            <person name="Ito T."/>
            <person name="Fujiyama A."/>
            <person name="Inagaki F."/>
            <person name="Takami H."/>
        </authorList>
    </citation>
    <scope>NUCLEOTIDE SEQUENCE</scope>
    <source>
        <strain evidence="2">Expedition CK06-06</strain>
    </source>
</reference>
<comment type="caution">
    <text evidence="2">The sequence shown here is derived from an EMBL/GenBank/DDBJ whole genome shotgun (WGS) entry which is preliminary data.</text>
</comment>
<feature type="domain" description="FAD dependent oxidoreductase" evidence="1">
    <location>
        <begin position="11"/>
        <end position="310"/>
    </location>
</feature>
<dbReference type="SUPFAM" id="SSF54373">
    <property type="entry name" value="FAD-linked reductases, C-terminal domain"/>
    <property type="match status" value="1"/>
</dbReference>
<gene>
    <name evidence="2" type="ORF">S12H4_18415</name>
</gene>
<evidence type="ECO:0000259" key="1">
    <source>
        <dbReference type="Pfam" id="PF01266"/>
    </source>
</evidence>
<dbReference type="SUPFAM" id="SSF51905">
    <property type="entry name" value="FAD/NAD(P)-binding domain"/>
    <property type="match status" value="1"/>
</dbReference>
<dbReference type="Gene3D" id="3.30.9.10">
    <property type="entry name" value="D-Amino Acid Oxidase, subunit A, domain 2"/>
    <property type="match status" value="1"/>
</dbReference>
<dbReference type="PANTHER" id="PTHR13847:SF193">
    <property type="entry name" value="PYRUVATE DEHYDROGENASE PHOSPHATASE REGULATORY SUBUNIT, MITOCHONDRIAL"/>
    <property type="match status" value="1"/>
</dbReference>
<dbReference type="PANTHER" id="PTHR13847">
    <property type="entry name" value="SARCOSINE DEHYDROGENASE-RELATED"/>
    <property type="match status" value="1"/>
</dbReference>
<dbReference type="AlphaFoldDB" id="X1SAE9"/>
<protein>
    <recommendedName>
        <fullName evidence="1">FAD dependent oxidoreductase domain-containing protein</fullName>
    </recommendedName>
</protein>
<sequence length="311" mass="33779">MSNSIPTQAQVVIVGGGIIGCSLAYHLTKLGWKDVVVLERKTLTCGTTWHAAGLVAQLRATHNMTLLAKYTAELYRELERETGQATGFRQAGSLTIASTAERFSELKRSASMGRCFDVDVKVLTPEQAGEMWPLINIDDVVGAIHIPRDGMCNPIDTTQALAKGARMGGASIYENTKVTAIHQQGGRVSGVGTDKGDITAEYVVNCAGMWARDVGSMCGVNVPLHAAEHFYIVTEPMEGISNDLPVMRDLNGHAYYKPDAGKLLLGAFEPNAKPWGMDGIPEDFSFDTLPEDWDQFEPVLEKAMHRLPELG</sequence>
<proteinExistence type="predicted"/>
<feature type="non-terminal residue" evidence="2">
    <location>
        <position position="311"/>
    </location>
</feature>
<dbReference type="InterPro" id="IPR006076">
    <property type="entry name" value="FAD-dep_OxRdtase"/>
</dbReference>
<evidence type="ECO:0000313" key="2">
    <source>
        <dbReference type="EMBL" id="GAI76086.1"/>
    </source>
</evidence>
<dbReference type="GO" id="GO:0005759">
    <property type="term" value="C:mitochondrial matrix"/>
    <property type="evidence" value="ECO:0007669"/>
    <property type="project" value="TreeGrafter"/>
</dbReference>
<dbReference type="EMBL" id="BARW01009091">
    <property type="protein sequence ID" value="GAI76086.1"/>
    <property type="molecule type" value="Genomic_DNA"/>
</dbReference>
<dbReference type="Pfam" id="PF01266">
    <property type="entry name" value="DAO"/>
    <property type="match status" value="1"/>
</dbReference>
<dbReference type="InterPro" id="IPR036188">
    <property type="entry name" value="FAD/NAD-bd_sf"/>
</dbReference>